<keyword evidence="3" id="KW-1185">Reference proteome</keyword>
<protein>
    <submittedName>
        <fullName evidence="2">DUF1998 domain-containing protein</fullName>
    </submittedName>
</protein>
<dbReference type="NCBIfam" id="NF038324">
    <property type="entry name" value="DrmB_fam"/>
    <property type="match status" value="1"/>
</dbReference>
<evidence type="ECO:0000313" key="3">
    <source>
        <dbReference type="Proteomes" id="UP001152308"/>
    </source>
</evidence>
<reference evidence="2" key="1">
    <citation type="journal article" date="2022" name="Data Brief">
        <title>Draft genome sequence data of Gordonia hongkongensis strain EUFUS-Z928 isolated from the octocoral Eunicea fusca.</title>
        <authorList>
            <person name="Sanchez-Suarez J."/>
            <person name="Diaz L."/>
            <person name="Melo-Bolivar J."/>
            <person name="Villamil L."/>
        </authorList>
    </citation>
    <scope>NUCLEOTIDE SEQUENCE</scope>
    <source>
        <strain evidence="2">EUFUS-Z928</strain>
    </source>
</reference>
<comment type="caution">
    <text evidence="2">The sequence shown here is derived from an EMBL/GenBank/DDBJ whole genome shotgun (WGS) entry which is preliminary data.</text>
</comment>
<dbReference type="InterPro" id="IPR018973">
    <property type="entry name" value="MZB"/>
</dbReference>
<reference evidence="2" key="2">
    <citation type="submission" date="2022-01" db="EMBL/GenBank/DDBJ databases">
        <authorList>
            <person name="Sanchez-Suarez J."/>
            <person name="Villamil L."/>
            <person name="Diaz L.E."/>
        </authorList>
    </citation>
    <scope>NUCLEOTIDE SEQUENCE</scope>
    <source>
        <strain evidence="2">EUFUS-Z928</strain>
    </source>
</reference>
<dbReference type="Proteomes" id="UP001152308">
    <property type="component" value="Unassembled WGS sequence"/>
</dbReference>
<gene>
    <name evidence="2" type="ORF">L2299_21605</name>
</gene>
<feature type="domain" description="MrfA-like Zn-binding" evidence="1">
    <location>
        <begin position="466"/>
        <end position="571"/>
    </location>
</feature>
<name>A0ABT6C3I3_9ACTN</name>
<sequence>MRQSQTLSPFGVGAILDLQGESLVACDIYRWGSNKGDLVSSPRLLEALRVAQLYAAPSVDSQSHGRQSKGVPYARFPSWLFCNKCRAMIQWRRSMEQDGKRPNCPHCTGNRQLAPMRWIQICPKGHMDDVDWFWWTHQGTTEPNQRQCKDRTRLEFQTSGKGGAGGLDTLAIYCKACRARKSLMGITSTGSGRRVNFKCSGRQPWQSREDAVQCTEEVKIVQRGASNVYFPNIVSSIEIPSPSNSETHSELALEIQNDPFFPAALGAEGMLLDHMVTQLASNHGTEESFIRALIADEQRRQAGNATVVDAPPGDLLAEEWAAFLSPTEDPDHPDFVTRHVKLRESGSSADLVLQKIEDRVSKVVLADRIREVRALLGFNRVTPAVQTMVRVDLGKGLPWLPAIDVRGEGIFIALDEARLSVWEQDEHVAARAAEIDSRLGRSFQEERLRRQTGPSVLPRYILLHTLAHLLIRRLAYDTGYSASSLRERIYAKAAEPGQQVAPQAGVLIYTAAGDSEGTLGGLVRQGEAPRFATTLIEAINDCGWCSADPLCGESKATSFDNLNLAACHACVLVSETSCECGNFLLDRVMVVGNGEVPGFFEPVLEASLEEAAKVAE</sequence>
<evidence type="ECO:0000259" key="1">
    <source>
        <dbReference type="Pfam" id="PF09369"/>
    </source>
</evidence>
<dbReference type="InterPro" id="IPR047721">
    <property type="entry name" value="DrmB"/>
</dbReference>
<proteinExistence type="predicted"/>
<evidence type="ECO:0000313" key="2">
    <source>
        <dbReference type="EMBL" id="MDF6103644.1"/>
    </source>
</evidence>
<dbReference type="EMBL" id="JAKJLQ010000027">
    <property type="protein sequence ID" value="MDF6103644.1"/>
    <property type="molecule type" value="Genomic_DNA"/>
</dbReference>
<accession>A0ABT6C3I3</accession>
<dbReference type="Pfam" id="PF09369">
    <property type="entry name" value="MZB"/>
    <property type="match status" value="1"/>
</dbReference>
<organism evidence="2 3">
    <name type="scientific">Gordonia hongkongensis</name>
    <dbReference type="NCBI Taxonomy" id="1701090"/>
    <lineage>
        <taxon>Bacteria</taxon>
        <taxon>Bacillati</taxon>
        <taxon>Actinomycetota</taxon>
        <taxon>Actinomycetes</taxon>
        <taxon>Mycobacteriales</taxon>
        <taxon>Gordoniaceae</taxon>
        <taxon>Gordonia</taxon>
    </lineage>
</organism>